<reference evidence="6" key="1">
    <citation type="submission" date="2018-06" db="EMBL/GenBank/DDBJ databases">
        <authorList>
            <consortium name="Pathogen Informatics"/>
        </authorList>
    </citation>
    <scope>NUCLEOTIDE SEQUENCE [LARGE SCALE GENOMIC DNA]</scope>
    <source>
        <strain evidence="6">NCTC10124</strain>
    </source>
</reference>
<dbReference type="GO" id="GO:0004519">
    <property type="term" value="F:endonuclease activity"/>
    <property type="evidence" value="ECO:0007669"/>
    <property type="project" value="UniProtKB-KW"/>
</dbReference>
<dbReference type="GeneID" id="93530550"/>
<dbReference type="REBASE" id="637224">
    <property type="entry name" value="S3.Msy10124ORF1448P"/>
</dbReference>
<name>A0A3B0PWC1_MYCSY</name>
<evidence type="ECO:0000256" key="1">
    <source>
        <dbReference type="ARBA" id="ARBA00010923"/>
    </source>
</evidence>
<sequence length="145" mass="16739">MPGEFITDEKIKKHKSAKNKYPVYSSQTLNNGIRGYYEKYSFENAIIYTTRGSAGKFHYKTNKFFCTALSAVLIGDKVHTNFALAEILDKISDKYVVKNTINALDKQNVLKMKFFIPKENEISKINLIINVLNNLITLHRRKEKT</sequence>
<keyword evidence="5" id="KW-0255">Endonuclease</keyword>
<evidence type="ECO:0000313" key="5">
    <source>
        <dbReference type="EMBL" id="SYV93681.1"/>
    </source>
</evidence>
<keyword evidence="5" id="KW-0378">Hydrolase</keyword>
<dbReference type="Proteomes" id="UP000259328">
    <property type="component" value="Chromosome"/>
</dbReference>
<accession>A0A3B0PWC1</accession>
<dbReference type="RefSeq" id="WP_258454469.1">
    <property type="nucleotide sequence ID" value="NZ_LS991953.1"/>
</dbReference>
<dbReference type="EMBL" id="LS991953">
    <property type="protein sequence ID" value="SYV93681.1"/>
    <property type="molecule type" value="Genomic_DNA"/>
</dbReference>
<protein>
    <submittedName>
        <fullName evidence="5">Restriction endonuclease S subunits</fullName>
    </submittedName>
</protein>
<keyword evidence="2" id="KW-0680">Restriction system</keyword>
<dbReference type="InterPro" id="IPR044946">
    <property type="entry name" value="Restrct_endonuc_typeI_TRD_sf"/>
</dbReference>
<dbReference type="Pfam" id="PF01420">
    <property type="entry name" value="Methylase_S"/>
    <property type="match status" value="1"/>
</dbReference>
<dbReference type="InterPro" id="IPR000055">
    <property type="entry name" value="Restrct_endonuc_typeI_TRD"/>
</dbReference>
<dbReference type="AlphaFoldDB" id="A0A3B0PWC1"/>
<evidence type="ECO:0000256" key="2">
    <source>
        <dbReference type="ARBA" id="ARBA00022747"/>
    </source>
</evidence>
<dbReference type="GO" id="GO:0003677">
    <property type="term" value="F:DNA binding"/>
    <property type="evidence" value="ECO:0007669"/>
    <property type="project" value="UniProtKB-KW"/>
</dbReference>
<comment type="similarity">
    <text evidence="1">Belongs to the type-I restriction system S methylase family.</text>
</comment>
<proteinExistence type="inferred from homology"/>
<feature type="domain" description="Type I restriction modification DNA specificity" evidence="4">
    <location>
        <begin position="11"/>
        <end position="143"/>
    </location>
</feature>
<dbReference type="GO" id="GO:0009307">
    <property type="term" value="P:DNA restriction-modification system"/>
    <property type="evidence" value="ECO:0007669"/>
    <property type="project" value="UniProtKB-KW"/>
</dbReference>
<keyword evidence="3" id="KW-0238">DNA-binding</keyword>
<evidence type="ECO:0000313" key="6">
    <source>
        <dbReference type="Proteomes" id="UP000259328"/>
    </source>
</evidence>
<dbReference type="SUPFAM" id="SSF116734">
    <property type="entry name" value="DNA methylase specificity domain"/>
    <property type="match status" value="1"/>
</dbReference>
<keyword evidence="5" id="KW-0540">Nuclease</keyword>
<evidence type="ECO:0000259" key="4">
    <source>
        <dbReference type="Pfam" id="PF01420"/>
    </source>
</evidence>
<gene>
    <name evidence="5" type="ORF">NCTC10124_01438</name>
</gene>
<organism evidence="5 6">
    <name type="scientific">Mycoplasmopsis synoviae</name>
    <name type="common">Mycoplasma synoviae</name>
    <dbReference type="NCBI Taxonomy" id="2109"/>
    <lineage>
        <taxon>Bacteria</taxon>
        <taxon>Bacillati</taxon>
        <taxon>Mycoplasmatota</taxon>
        <taxon>Mycoplasmoidales</taxon>
        <taxon>Metamycoplasmataceae</taxon>
        <taxon>Mycoplasmopsis</taxon>
    </lineage>
</organism>
<evidence type="ECO:0000256" key="3">
    <source>
        <dbReference type="ARBA" id="ARBA00023125"/>
    </source>
</evidence>
<dbReference type="Gene3D" id="3.90.220.20">
    <property type="entry name" value="DNA methylase specificity domains"/>
    <property type="match status" value="1"/>
</dbReference>